<sequence length="51" mass="5869">MLENNFKNNKGLLEIGGVSVEKLAQKYKTPLYIYDQKLIKDTASSFVENFK</sequence>
<organism evidence="1 2">
    <name type="scientific">Anaerococcus hydrogenalis ACS-025-V-Sch4</name>
    <dbReference type="NCBI Taxonomy" id="879306"/>
    <lineage>
        <taxon>Bacteria</taxon>
        <taxon>Bacillati</taxon>
        <taxon>Bacillota</taxon>
        <taxon>Tissierellia</taxon>
        <taxon>Tissierellales</taxon>
        <taxon>Peptoniphilaceae</taxon>
        <taxon>Anaerococcus</taxon>
    </lineage>
</organism>
<dbReference type="AlphaFoldDB" id="F0H3B4"/>
<comment type="caution">
    <text evidence="1">The sequence shown here is derived from an EMBL/GenBank/DDBJ whole genome shotgun (WGS) entry which is preliminary data.</text>
</comment>
<evidence type="ECO:0000313" key="1">
    <source>
        <dbReference type="EMBL" id="EGC83032.1"/>
    </source>
</evidence>
<proteinExistence type="predicted"/>
<protein>
    <submittedName>
        <fullName evidence="1">Conserved domain protein</fullName>
    </submittedName>
</protein>
<evidence type="ECO:0000313" key="2">
    <source>
        <dbReference type="Proteomes" id="UP000005277"/>
    </source>
</evidence>
<dbReference type="EMBL" id="AEXN01000053">
    <property type="protein sequence ID" value="EGC83032.1"/>
    <property type="molecule type" value="Genomic_DNA"/>
</dbReference>
<reference evidence="1 2" key="1">
    <citation type="submission" date="2011-01" db="EMBL/GenBank/DDBJ databases">
        <authorList>
            <person name="Durkin A.S."/>
            <person name="Madupu R."/>
            <person name="Torralba M."/>
            <person name="Gillis M."/>
            <person name="Methe B."/>
            <person name="Sutton G."/>
            <person name="Nelson K.E."/>
        </authorList>
    </citation>
    <scope>NUCLEOTIDE SEQUENCE [LARGE SCALE GENOMIC DNA]</scope>
    <source>
        <strain evidence="1 2">ACS-025-V-Sch4</strain>
    </source>
</reference>
<name>F0H3B4_9FIRM</name>
<dbReference type="RefSeq" id="WP_004818930.1">
    <property type="nucleotide sequence ID" value="NZ_AEXN01000053.1"/>
</dbReference>
<dbReference type="GeneID" id="84579358"/>
<dbReference type="Proteomes" id="UP000005277">
    <property type="component" value="Unassembled WGS sequence"/>
</dbReference>
<gene>
    <name evidence="1" type="ORF">HMPREF9246_0186</name>
</gene>
<accession>F0H3B4</accession>
<keyword evidence="2" id="KW-1185">Reference proteome</keyword>